<dbReference type="AlphaFoldDB" id="A0A0E0CN93"/>
<dbReference type="PANTHER" id="PTHR32011">
    <property type="entry name" value="OS08G0472400 PROTEIN"/>
    <property type="match status" value="1"/>
</dbReference>
<dbReference type="HOGENOM" id="CLU_2389860_0_0_1"/>
<evidence type="ECO:0000313" key="3">
    <source>
        <dbReference type="Proteomes" id="UP000008021"/>
    </source>
</evidence>
<organism evidence="2">
    <name type="scientific">Oryza meridionalis</name>
    <dbReference type="NCBI Taxonomy" id="40149"/>
    <lineage>
        <taxon>Eukaryota</taxon>
        <taxon>Viridiplantae</taxon>
        <taxon>Streptophyta</taxon>
        <taxon>Embryophyta</taxon>
        <taxon>Tracheophyta</taxon>
        <taxon>Spermatophyta</taxon>
        <taxon>Magnoliopsida</taxon>
        <taxon>Liliopsida</taxon>
        <taxon>Poales</taxon>
        <taxon>Poaceae</taxon>
        <taxon>BOP clade</taxon>
        <taxon>Oryzoideae</taxon>
        <taxon>Oryzeae</taxon>
        <taxon>Oryzinae</taxon>
        <taxon>Oryza</taxon>
    </lineage>
</organism>
<dbReference type="PANTHER" id="PTHR32011:SF5">
    <property type="entry name" value="EXPRESSED PROTEIN"/>
    <property type="match status" value="1"/>
</dbReference>
<protein>
    <submittedName>
        <fullName evidence="2">Uncharacterized protein</fullName>
    </submittedName>
</protein>
<accession>A0A0E0CN93</accession>
<sequence length="94" mass="9593">MVDVDHRPPVPHGLLHSPSHATGLRRLTTRGSAITTLCVSPATMSPSSYPAVAPLPSAVLAHLAAAGVSILPGLSNPELFRVASSFLLTSATSS</sequence>
<name>A0A0E0CN93_9ORYZ</name>
<keyword evidence="3" id="KW-1185">Reference proteome</keyword>
<feature type="region of interest" description="Disordered" evidence="1">
    <location>
        <begin position="1"/>
        <end position="21"/>
    </location>
</feature>
<reference evidence="2" key="2">
    <citation type="submission" date="2018-05" db="EMBL/GenBank/DDBJ databases">
        <title>OmerRS3 (Oryza meridionalis Reference Sequence Version 3).</title>
        <authorList>
            <person name="Zhang J."/>
            <person name="Kudrna D."/>
            <person name="Lee S."/>
            <person name="Talag J."/>
            <person name="Welchert J."/>
            <person name="Wing R.A."/>
        </authorList>
    </citation>
    <scope>NUCLEOTIDE SEQUENCE [LARGE SCALE GENOMIC DNA]</scope>
    <source>
        <strain evidence="2">cv. OR44</strain>
    </source>
</reference>
<reference evidence="2" key="1">
    <citation type="submission" date="2015-04" db="UniProtKB">
        <authorList>
            <consortium name="EnsemblPlants"/>
        </authorList>
    </citation>
    <scope>IDENTIFICATION</scope>
</reference>
<evidence type="ECO:0000256" key="1">
    <source>
        <dbReference type="SAM" id="MobiDB-lite"/>
    </source>
</evidence>
<evidence type="ECO:0000313" key="2">
    <source>
        <dbReference type="EnsemblPlants" id="OMERI02G23280.1"/>
    </source>
</evidence>
<dbReference type="Gramene" id="OMERI02G23280.1">
    <property type="protein sequence ID" value="OMERI02G23280.1"/>
    <property type="gene ID" value="OMERI02G23280"/>
</dbReference>
<dbReference type="Proteomes" id="UP000008021">
    <property type="component" value="Chromosome 2"/>
</dbReference>
<dbReference type="EnsemblPlants" id="OMERI02G23280.1">
    <property type="protein sequence ID" value="OMERI02G23280.1"/>
    <property type="gene ID" value="OMERI02G23280"/>
</dbReference>
<proteinExistence type="predicted"/>